<comment type="caution">
    <text evidence="3">The sequence shown here is derived from an EMBL/GenBank/DDBJ whole genome shotgun (WGS) entry which is preliminary data.</text>
</comment>
<sequence>MERVELASGIALAVEDTGPRDAPALVFLHGFPENHRTWRHQVAHFSDRFRCIAPDQRGFGASDLPQDVSDYTTEKLVGDVFQLADALDIGKFTIVGHDWGGAIAWLIAAMGQGTRVERAVIANAPHAAVFQKLLWLDPVQRKASQYMRVFRDPGNDDLVRQYGLAPVLLKALDWERPSPMPDDERAALMAEWADPARAFAMLNWYRASQVVVPPLDATYELSADFRTLPLPKIAIPTLVVWAMEDEALPTCNIAGLGEWASDLTVIEVAQSGHFVPWEAPEAVNSAMEDFLQRC</sequence>
<dbReference type="Proteomes" id="UP000433652">
    <property type="component" value="Unassembled WGS sequence"/>
</dbReference>
<name>A0A6I4SVT2_9SPHN</name>
<feature type="domain" description="AB hydrolase-1" evidence="2">
    <location>
        <begin position="23"/>
        <end position="280"/>
    </location>
</feature>
<dbReference type="GO" id="GO:0004185">
    <property type="term" value="F:serine-type carboxypeptidase activity"/>
    <property type="evidence" value="ECO:0007669"/>
    <property type="project" value="InterPro"/>
</dbReference>
<evidence type="ECO:0000259" key="2">
    <source>
        <dbReference type="Pfam" id="PF00561"/>
    </source>
</evidence>
<dbReference type="EMBL" id="WTYM01000046">
    <property type="protein sequence ID" value="MXO60224.1"/>
    <property type="molecule type" value="Genomic_DNA"/>
</dbReference>
<evidence type="ECO:0000256" key="1">
    <source>
        <dbReference type="ARBA" id="ARBA00022801"/>
    </source>
</evidence>
<protein>
    <submittedName>
        <fullName evidence="3">Alpha/beta fold hydrolase</fullName>
    </submittedName>
</protein>
<organism evidence="3 4">
    <name type="scientific">Croceibacterium salegens</name>
    <dbReference type="NCBI Taxonomy" id="1737568"/>
    <lineage>
        <taxon>Bacteria</taxon>
        <taxon>Pseudomonadati</taxon>
        <taxon>Pseudomonadota</taxon>
        <taxon>Alphaproteobacteria</taxon>
        <taxon>Sphingomonadales</taxon>
        <taxon>Erythrobacteraceae</taxon>
        <taxon>Croceibacterium</taxon>
    </lineage>
</organism>
<dbReference type="InterPro" id="IPR000639">
    <property type="entry name" value="Epox_hydrolase-like"/>
</dbReference>
<dbReference type="InterPro" id="IPR033124">
    <property type="entry name" value="Ser_caboxypep_his_AS"/>
</dbReference>
<proteinExistence type="predicted"/>
<dbReference type="Gene3D" id="3.40.50.1820">
    <property type="entry name" value="alpha/beta hydrolase"/>
    <property type="match status" value="1"/>
</dbReference>
<evidence type="ECO:0000313" key="3">
    <source>
        <dbReference type="EMBL" id="MXO60224.1"/>
    </source>
</evidence>
<dbReference type="RefSeq" id="WP_159795688.1">
    <property type="nucleotide sequence ID" value="NZ_WTYM01000046.1"/>
</dbReference>
<evidence type="ECO:0000313" key="4">
    <source>
        <dbReference type="Proteomes" id="UP000433652"/>
    </source>
</evidence>
<accession>A0A6I4SVT2</accession>
<dbReference type="InterPro" id="IPR029058">
    <property type="entry name" value="AB_hydrolase_fold"/>
</dbReference>
<dbReference type="OrthoDB" id="9804723at2"/>
<dbReference type="PROSITE" id="PS00560">
    <property type="entry name" value="CARBOXYPEPT_SER_HIS"/>
    <property type="match status" value="1"/>
</dbReference>
<gene>
    <name evidence="3" type="ORF">GRI89_11805</name>
</gene>
<dbReference type="PANTHER" id="PTHR43329">
    <property type="entry name" value="EPOXIDE HYDROLASE"/>
    <property type="match status" value="1"/>
</dbReference>
<dbReference type="AlphaFoldDB" id="A0A6I4SVT2"/>
<keyword evidence="1 3" id="KW-0378">Hydrolase</keyword>
<reference evidence="3 4" key="1">
    <citation type="submission" date="2019-12" db="EMBL/GenBank/DDBJ databases">
        <title>Genomic-based taxomic classification of the family Erythrobacteraceae.</title>
        <authorList>
            <person name="Xu L."/>
        </authorList>
    </citation>
    <scope>NUCLEOTIDE SEQUENCE [LARGE SCALE GENOMIC DNA]</scope>
    <source>
        <strain evidence="3 4">MCCC 1K01500</strain>
    </source>
</reference>
<dbReference type="PRINTS" id="PR00111">
    <property type="entry name" value="ABHYDROLASE"/>
</dbReference>
<dbReference type="SUPFAM" id="SSF53474">
    <property type="entry name" value="alpha/beta-Hydrolases"/>
    <property type="match status" value="1"/>
</dbReference>
<dbReference type="Pfam" id="PF00561">
    <property type="entry name" value="Abhydrolase_1"/>
    <property type="match status" value="1"/>
</dbReference>
<dbReference type="InterPro" id="IPR000073">
    <property type="entry name" value="AB_hydrolase_1"/>
</dbReference>
<dbReference type="PRINTS" id="PR00412">
    <property type="entry name" value="EPOXHYDRLASE"/>
</dbReference>
<keyword evidence="4" id="KW-1185">Reference proteome</keyword>